<evidence type="ECO:0008006" key="3">
    <source>
        <dbReference type="Google" id="ProtNLM"/>
    </source>
</evidence>
<evidence type="ECO:0000313" key="1">
    <source>
        <dbReference type="EMBL" id="MBB5434236.1"/>
    </source>
</evidence>
<dbReference type="Proteomes" id="UP000572635">
    <property type="component" value="Unassembled WGS sequence"/>
</dbReference>
<organism evidence="1 2">
    <name type="scientific">Nocardiopsis composta</name>
    <dbReference type="NCBI Taxonomy" id="157465"/>
    <lineage>
        <taxon>Bacteria</taxon>
        <taxon>Bacillati</taxon>
        <taxon>Actinomycetota</taxon>
        <taxon>Actinomycetes</taxon>
        <taxon>Streptosporangiales</taxon>
        <taxon>Nocardiopsidaceae</taxon>
        <taxon>Nocardiopsis</taxon>
    </lineage>
</organism>
<dbReference type="EMBL" id="JACHDB010000001">
    <property type="protein sequence ID" value="MBB5434236.1"/>
    <property type="molecule type" value="Genomic_DNA"/>
</dbReference>
<dbReference type="NCBIfam" id="NF047352">
    <property type="entry name" value="P_loop_sacsin"/>
    <property type="match status" value="1"/>
</dbReference>
<dbReference type="AlphaFoldDB" id="A0A7W8QPS7"/>
<proteinExistence type="predicted"/>
<accession>A0A7W8QPS7</accession>
<dbReference type="Gene3D" id="3.30.565.10">
    <property type="entry name" value="Histidine kinase-like ATPase, C-terminal domain"/>
    <property type="match status" value="1"/>
</dbReference>
<evidence type="ECO:0000313" key="2">
    <source>
        <dbReference type="Proteomes" id="UP000572635"/>
    </source>
</evidence>
<name>A0A7W8QPS7_9ACTN</name>
<gene>
    <name evidence="1" type="ORF">HDA36_004320</name>
</gene>
<sequence length="1030" mass="107750">MDARTADPYGTAGLRRRVLDGWSASPSRFREDANAEEDHALGGYRDRAVVELAQNAADAALRAGVPGRLLLRLDGDAFTAANTGAPLTAEGVESMSTLRASAKRGGDGAAPVGRFGVGFASVAALSDDVTAASRDGAVRWSAEAARAEVHTELLDTGRADPGLAEELHRRGGALPLLRLPFPAADAAAVPDGYDTAVTLRLRDAEARSTVARLLAETGPALLLALPALAEVRIAAPEGERVLTRREQPPTGTDLPADDDVLITADGPDGAATTRWRTLTRTGRFDPGQLADRPVEERDRPEWTLTWATALDEDGRPGLPAEVPRVLHAPTPSDTPLDLPALLIASFPLTPDRRRVAPGPAADALLAEAAEAYAELLCRLDPRAALDLVPPPALGGGEFDGRFRALAGDPLQDAAFLRTAGGEPVRPRDAVLVEGGPEVVGALAGAVPAALPGDVDPAHPGLVRLRVHRVGPAELADLLAELDREPAWWARLYAALRGAVAAGADPAELGALPVPLADGRTVRGPRSLLIPEPGVFEALPGPGALAPLGLRIVHPEAADPLLVRLGAVEAGPYAVLSDAQTRAAVRDSLDAEDPDAVAVPVLALAAAAGASTADLPWLAELALRDDEDGYSVAGELLLPESPLREVFTDDAPFGLVAADLVERYGARLLAAVGVLDGFTVVRAEDVTLGEALEEVLDDLPLDGLEEWAEEVAARLGDPDLPPTVPELVAVADLEFVREDRWPRALELLAGAGTRAAVTDPARVLLDGGRSADVPSYTAWWLRTGALLGGASPGDLRLPDADPVLHGLYESAPKGVDPALARAIGVRGTLEDLLADPDGPDDLLDRLADPERRIGHRALHRLWTALAGADPDRVEPPEQVRAVQGGAIVVADAEDALVVDAPDLLPLLADRPVLLPPAGLAAALADVLDLPLAGEEVPAPVTAPGEVRPVPDEVRHFIDTDALTYVHHEAIEVDGVPLEWRCTGGILHATGPAGLARALCWKAGAWHRRHLVAQVLTDPDRAPFLLAEADLE</sequence>
<comment type="caution">
    <text evidence="1">The sequence shown here is derived from an EMBL/GenBank/DDBJ whole genome shotgun (WGS) entry which is preliminary data.</text>
</comment>
<reference evidence="1 2" key="1">
    <citation type="submission" date="2020-08" db="EMBL/GenBank/DDBJ databases">
        <title>Sequencing the genomes of 1000 actinobacteria strains.</title>
        <authorList>
            <person name="Klenk H.-P."/>
        </authorList>
    </citation>
    <scope>NUCLEOTIDE SEQUENCE [LARGE SCALE GENOMIC DNA]</scope>
    <source>
        <strain evidence="1 2">DSM 44551</strain>
    </source>
</reference>
<keyword evidence="2" id="KW-1185">Reference proteome</keyword>
<dbReference type="SUPFAM" id="SSF55874">
    <property type="entry name" value="ATPase domain of HSP90 chaperone/DNA topoisomerase II/histidine kinase"/>
    <property type="match status" value="1"/>
</dbReference>
<protein>
    <recommendedName>
        <fullName evidence="3">Molecular chaperone Hsp90</fullName>
    </recommendedName>
</protein>
<dbReference type="InterPro" id="IPR036890">
    <property type="entry name" value="HATPase_C_sf"/>
</dbReference>
<dbReference type="RefSeq" id="WP_184394699.1">
    <property type="nucleotide sequence ID" value="NZ_BAAAJD010000021.1"/>
</dbReference>